<organism evidence="2">
    <name type="scientific">Longilinea arvoryzae</name>
    <dbReference type="NCBI Taxonomy" id="360412"/>
    <lineage>
        <taxon>Bacteria</taxon>
        <taxon>Bacillati</taxon>
        <taxon>Chloroflexota</taxon>
        <taxon>Anaerolineae</taxon>
        <taxon>Anaerolineales</taxon>
        <taxon>Anaerolineaceae</taxon>
        <taxon>Longilinea</taxon>
    </lineage>
</organism>
<evidence type="ECO:0000256" key="1">
    <source>
        <dbReference type="SAM" id="Phobius"/>
    </source>
</evidence>
<feature type="transmembrane region" description="Helical" evidence="1">
    <location>
        <begin position="7"/>
        <end position="26"/>
    </location>
</feature>
<evidence type="ECO:0000313" key="2">
    <source>
        <dbReference type="EMBL" id="GAP13425.1"/>
    </source>
</evidence>
<keyword evidence="1" id="KW-0472">Membrane</keyword>
<dbReference type="EMBL" id="DF967972">
    <property type="protein sequence ID" value="GAP13425.1"/>
    <property type="molecule type" value="Genomic_DNA"/>
</dbReference>
<gene>
    <name evidence="2" type="ORF">LARV_01179</name>
</gene>
<dbReference type="STRING" id="360412.LARV_01179"/>
<dbReference type="OrthoDB" id="165857at2"/>
<dbReference type="RefSeq" id="WP_075072762.1">
    <property type="nucleotide sequence ID" value="NZ_DF967972.1"/>
</dbReference>
<keyword evidence="1" id="KW-1133">Transmembrane helix</keyword>
<keyword evidence="3" id="KW-1185">Reference proteome</keyword>
<sequence length="121" mass="12877">MRIGRILWFLISILVGMALGLLYGWVINPGVEIQAPASTLRADYRTDTVLMVAEIYASRQDTALAADQLKLLGEETPLLIVQQAILTAQDLNYPAADITNLANLAQGLSLNAAQAAGTAAP</sequence>
<dbReference type="AlphaFoldDB" id="A0A0S7BHV6"/>
<accession>A0A0S7BHV6</accession>
<evidence type="ECO:0000313" key="3">
    <source>
        <dbReference type="Proteomes" id="UP000055060"/>
    </source>
</evidence>
<dbReference type="Proteomes" id="UP000055060">
    <property type="component" value="Unassembled WGS sequence"/>
</dbReference>
<keyword evidence="1" id="KW-0812">Transmembrane</keyword>
<protein>
    <submittedName>
        <fullName evidence="2">Uncharacterized protein</fullName>
    </submittedName>
</protein>
<reference evidence="2" key="1">
    <citation type="submission" date="2015-07" db="EMBL/GenBank/DDBJ databases">
        <title>Draft Genome Sequences of Anaerolinea thermolimosa IMO-1, Bellilinea caldifistulae GOMI-1, Leptolinea tardivitalis YMTK-2, Levilinea saccharolytica KIBI-1,Longilinea arvoryzae KOME-1, Previously Described as Members of the Anaerolineaceae (Chloroflexi).</title>
        <authorList>
            <person name="Sekiguchi Y."/>
            <person name="Ohashi A."/>
            <person name="Matsuura N."/>
            <person name="Tourlousse M.D."/>
        </authorList>
    </citation>
    <scope>NUCLEOTIDE SEQUENCE [LARGE SCALE GENOMIC DNA]</scope>
    <source>
        <strain evidence="2">KOME-1</strain>
    </source>
</reference>
<proteinExistence type="predicted"/>
<name>A0A0S7BHV6_9CHLR</name>